<gene>
    <name evidence="9" type="primary">trpC</name>
    <name evidence="11" type="ORF">SAMN05192533_115103</name>
</gene>
<dbReference type="PROSITE" id="PS00614">
    <property type="entry name" value="IGPS"/>
    <property type="match status" value="1"/>
</dbReference>
<evidence type="ECO:0000313" key="11">
    <source>
        <dbReference type="EMBL" id="SEN58296.1"/>
    </source>
</evidence>
<dbReference type="InterPro" id="IPR013785">
    <property type="entry name" value="Aldolase_TIM"/>
</dbReference>
<dbReference type="EMBL" id="FOBW01000015">
    <property type="protein sequence ID" value="SEN58296.1"/>
    <property type="molecule type" value="Genomic_DNA"/>
</dbReference>
<dbReference type="Proteomes" id="UP000198553">
    <property type="component" value="Unassembled WGS sequence"/>
</dbReference>
<keyword evidence="12" id="KW-1185">Reference proteome</keyword>
<dbReference type="Gene3D" id="3.20.20.70">
    <property type="entry name" value="Aldolase class I"/>
    <property type="match status" value="1"/>
</dbReference>
<dbReference type="SUPFAM" id="SSF51366">
    <property type="entry name" value="Ribulose-phoshate binding barrel"/>
    <property type="match status" value="1"/>
</dbReference>
<evidence type="ECO:0000259" key="10">
    <source>
        <dbReference type="Pfam" id="PF00218"/>
    </source>
</evidence>
<dbReference type="PANTHER" id="PTHR22854">
    <property type="entry name" value="TRYPTOPHAN BIOSYNTHESIS PROTEIN"/>
    <property type="match status" value="1"/>
</dbReference>
<dbReference type="InterPro" id="IPR001468">
    <property type="entry name" value="Indole-3-GlycerolPSynthase_CS"/>
</dbReference>
<evidence type="ECO:0000313" key="12">
    <source>
        <dbReference type="Proteomes" id="UP000198553"/>
    </source>
</evidence>
<dbReference type="NCBIfam" id="NF001377">
    <property type="entry name" value="PRK00278.2-4"/>
    <property type="match status" value="1"/>
</dbReference>
<dbReference type="GO" id="GO:0000162">
    <property type="term" value="P:L-tryptophan biosynthetic process"/>
    <property type="evidence" value="ECO:0007669"/>
    <property type="project" value="UniProtKB-UniRule"/>
</dbReference>
<reference evidence="12" key="1">
    <citation type="submission" date="2016-10" db="EMBL/GenBank/DDBJ databases">
        <authorList>
            <person name="Varghese N."/>
            <person name="Submissions S."/>
        </authorList>
    </citation>
    <scope>NUCLEOTIDE SEQUENCE [LARGE SCALE GENOMIC DNA]</scope>
    <source>
        <strain evidence="12">B48,IBRC-M 10115,DSM 25386,CECT 8001</strain>
    </source>
</reference>
<dbReference type="PANTHER" id="PTHR22854:SF2">
    <property type="entry name" value="INDOLE-3-GLYCEROL-PHOSPHATE SYNTHASE"/>
    <property type="match status" value="1"/>
</dbReference>
<organism evidence="11 12">
    <name type="scientific">Mesobacillus persicus</name>
    <dbReference type="NCBI Taxonomy" id="930146"/>
    <lineage>
        <taxon>Bacteria</taxon>
        <taxon>Bacillati</taxon>
        <taxon>Bacillota</taxon>
        <taxon>Bacilli</taxon>
        <taxon>Bacillales</taxon>
        <taxon>Bacillaceae</taxon>
        <taxon>Mesobacillus</taxon>
    </lineage>
</organism>
<dbReference type="UniPathway" id="UPA00035">
    <property type="reaction ID" value="UER00043"/>
</dbReference>
<dbReference type="InterPro" id="IPR011060">
    <property type="entry name" value="RibuloseP-bd_barrel"/>
</dbReference>
<dbReference type="CDD" id="cd00331">
    <property type="entry name" value="IGPS"/>
    <property type="match status" value="1"/>
</dbReference>
<keyword evidence="7 9" id="KW-0057">Aromatic amino acid biosynthesis</keyword>
<evidence type="ECO:0000256" key="8">
    <source>
        <dbReference type="ARBA" id="ARBA00023239"/>
    </source>
</evidence>
<keyword evidence="5 9" id="KW-0210">Decarboxylase</keyword>
<proteinExistence type="inferred from homology"/>
<evidence type="ECO:0000256" key="3">
    <source>
        <dbReference type="ARBA" id="ARBA00008737"/>
    </source>
</evidence>
<accession>A0A1H8HQT6</accession>
<keyword evidence="8 9" id="KW-0456">Lyase</keyword>
<dbReference type="HAMAP" id="MF_00134_B">
    <property type="entry name" value="IGPS_B"/>
    <property type="match status" value="1"/>
</dbReference>
<dbReference type="FunFam" id="3.20.20.70:FF:000024">
    <property type="entry name" value="Indole-3-glycerol phosphate synthase"/>
    <property type="match status" value="1"/>
</dbReference>
<evidence type="ECO:0000256" key="1">
    <source>
        <dbReference type="ARBA" id="ARBA00001633"/>
    </source>
</evidence>
<dbReference type="RefSeq" id="WP_090749064.1">
    <property type="nucleotide sequence ID" value="NZ_FOBW01000015.1"/>
</dbReference>
<evidence type="ECO:0000256" key="5">
    <source>
        <dbReference type="ARBA" id="ARBA00022793"/>
    </source>
</evidence>
<dbReference type="Pfam" id="PF00218">
    <property type="entry name" value="IGPS"/>
    <property type="match status" value="1"/>
</dbReference>
<sequence>MATILDKIIAQKREDIKEVKDLSREEIRGFKKERSFIDGLMNATEMAIISEFKRASPSKGIINANLDPAEQAALYASNGASAISVLTDRHFQGRLADLAKVRSAVELPILCKDFIVERKQISHAKAAGADLVLLIASVLGKQDMYDLFEYANEIGLEALVEIHDEVDLEKALAVRANLIGINNRDLKSFEVKLETTEKLGPIVRQSGAFLISESGMKTQADVRRAAKAGANGVLVGETFMAASNLQRAFEDFKIPLETVSQR</sequence>
<comment type="catalytic activity">
    <reaction evidence="1 9">
        <text>1-(2-carboxyphenylamino)-1-deoxy-D-ribulose 5-phosphate + H(+) = (1S,2R)-1-C-(indol-3-yl)glycerol 3-phosphate + CO2 + H2O</text>
        <dbReference type="Rhea" id="RHEA:23476"/>
        <dbReference type="ChEBI" id="CHEBI:15377"/>
        <dbReference type="ChEBI" id="CHEBI:15378"/>
        <dbReference type="ChEBI" id="CHEBI:16526"/>
        <dbReference type="ChEBI" id="CHEBI:58613"/>
        <dbReference type="ChEBI" id="CHEBI:58866"/>
        <dbReference type="EC" id="4.1.1.48"/>
    </reaction>
</comment>
<dbReference type="GO" id="GO:0004425">
    <property type="term" value="F:indole-3-glycerol-phosphate synthase activity"/>
    <property type="evidence" value="ECO:0007669"/>
    <property type="project" value="UniProtKB-UniRule"/>
</dbReference>
<protein>
    <recommendedName>
        <fullName evidence="9">Indole-3-glycerol phosphate synthase</fullName>
        <shortName evidence="9">IGPS</shortName>
        <ecNumber evidence="9">4.1.1.48</ecNumber>
    </recommendedName>
</protein>
<dbReference type="EC" id="4.1.1.48" evidence="9"/>
<dbReference type="OrthoDB" id="9804217at2"/>
<comment type="pathway">
    <text evidence="2 9">Amino-acid biosynthesis; L-tryptophan biosynthesis; L-tryptophan from chorismate: step 4/5.</text>
</comment>
<dbReference type="InterPro" id="IPR045186">
    <property type="entry name" value="Indole-3-glycerol_P_synth"/>
</dbReference>
<evidence type="ECO:0000256" key="9">
    <source>
        <dbReference type="HAMAP-Rule" id="MF_00134"/>
    </source>
</evidence>
<feature type="domain" description="Indole-3-glycerol phosphate synthase" evidence="10">
    <location>
        <begin position="5"/>
        <end position="250"/>
    </location>
</feature>
<keyword evidence="4 9" id="KW-0028">Amino-acid biosynthesis</keyword>
<evidence type="ECO:0000256" key="6">
    <source>
        <dbReference type="ARBA" id="ARBA00022822"/>
    </source>
</evidence>
<keyword evidence="6 9" id="KW-0822">Tryptophan biosynthesis</keyword>
<evidence type="ECO:0000256" key="4">
    <source>
        <dbReference type="ARBA" id="ARBA00022605"/>
    </source>
</evidence>
<dbReference type="STRING" id="930146.SAMN05192533_115103"/>
<comment type="similarity">
    <text evidence="3 9">Belongs to the TrpC family.</text>
</comment>
<dbReference type="AlphaFoldDB" id="A0A1H8HQT6"/>
<name>A0A1H8HQT6_9BACI</name>
<dbReference type="GO" id="GO:0004640">
    <property type="term" value="F:phosphoribosylanthranilate isomerase activity"/>
    <property type="evidence" value="ECO:0007669"/>
    <property type="project" value="TreeGrafter"/>
</dbReference>
<evidence type="ECO:0000256" key="2">
    <source>
        <dbReference type="ARBA" id="ARBA00004696"/>
    </source>
</evidence>
<evidence type="ECO:0000256" key="7">
    <source>
        <dbReference type="ARBA" id="ARBA00023141"/>
    </source>
</evidence>
<dbReference type="InterPro" id="IPR013798">
    <property type="entry name" value="Indole-3-glycerol_P_synth_dom"/>
</dbReference>